<dbReference type="EMBL" id="CP062229">
    <property type="protein sequence ID" value="UVC15049.1"/>
    <property type="molecule type" value="Genomic_DNA"/>
</dbReference>
<keyword evidence="2 4" id="KW-0238">DNA-binding</keyword>
<gene>
    <name evidence="6" type="ORF">IHQ72_31415</name>
</gene>
<dbReference type="PROSITE" id="PS50977">
    <property type="entry name" value="HTH_TETR_2"/>
    <property type="match status" value="1"/>
</dbReference>
<keyword evidence="3" id="KW-0804">Transcription</keyword>
<dbReference type="Pfam" id="PF00440">
    <property type="entry name" value="TetR_N"/>
    <property type="match status" value="1"/>
</dbReference>
<evidence type="ECO:0000256" key="2">
    <source>
        <dbReference type="ARBA" id="ARBA00023125"/>
    </source>
</evidence>
<dbReference type="Proteomes" id="UP001058098">
    <property type="component" value="Chromosome"/>
</dbReference>
<evidence type="ECO:0000256" key="3">
    <source>
        <dbReference type="ARBA" id="ARBA00023163"/>
    </source>
</evidence>
<organism evidence="6 7">
    <name type="scientific">Mesorhizobium onobrychidis</name>
    <dbReference type="NCBI Taxonomy" id="2775404"/>
    <lineage>
        <taxon>Bacteria</taxon>
        <taxon>Pseudomonadati</taxon>
        <taxon>Pseudomonadota</taxon>
        <taxon>Alphaproteobacteria</taxon>
        <taxon>Hyphomicrobiales</taxon>
        <taxon>Phyllobacteriaceae</taxon>
        <taxon>Mesorhizobium</taxon>
    </lineage>
</organism>
<dbReference type="SUPFAM" id="SSF46689">
    <property type="entry name" value="Homeodomain-like"/>
    <property type="match status" value="1"/>
</dbReference>
<dbReference type="PRINTS" id="PR00455">
    <property type="entry name" value="HTHTETR"/>
</dbReference>
<dbReference type="InterPro" id="IPR009057">
    <property type="entry name" value="Homeodomain-like_sf"/>
</dbReference>
<reference evidence="6" key="1">
    <citation type="submission" date="2020-09" db="EMBL/GenBank/DDBJ databases">
        <title>Rhizobia associated with sainfoin plants.</title>
        <authorList>
            <person name="Asharfi S."/>
            <person name="Kuzmanovic N."/>
            <person name="Bunk B."/>
            <person name="Sproeer C."/>
            <person name="Becker M."/>
            <person name="Thuenen T."/>
        </authorList>
    </citation>
    <scope>NUCLEOTIDE SEQUENCE</scope>
    <source>
        <strain evidence="6">OM4</strain>
    </source>
</reference>
<proteinExistence type="predicted"/>
<feature type="DNA-binding region" description="H-T-H motif" evidence="4">
    <location>
        <begin position="44"/>
        <end position="63"/>
    </location>
</feature>
<dbReference type="PANTHER" id="PTHR47506">
    <property type="entry name" value="TRANSCRIPTIONAL REGULATORY PROTEIN"/>
    <property type="match status" value="1"/>
</dbReference>
<dbReference type="InterPro" id="IPR001647">
    <property type="entry name" value="HTH_TetR"/>
</dbReference>
<protein>
    <submittedName>
        <fullName evidence="6">TetR/AcrR family transcriptional regulator</fullName>
    </submittedName>
</protein>
<dbReference type="Gene3D" id="1.10.357.10">
    <property type="entry name" value="Tetracycline Repressor, domain 2"/>
    <property type="match status" value="1"/>
</dbReference>
<accession>A0ABY5QVU8</accession>
<name>A0ABY5QVU8_9HYPH</name>
<sequence length="212" mass="23459">MAVAAKTKIVRKRLTREESRALTREKILASAYDVMAREGYEGASIDRIAEEAGFSKGAFYSNFSSKEEVFLELLETHSVQDVDEIAKILEKLEDPREMIDAISKWSVMRASDSSWGMLALDLFRRAKHDATFGDRHAHLFRKQWTGLGEILLKLFPKGAAPADPETLGGIVFELTYGAASSFTDGPSVGDLVRLALMSMYDAYGKAADGKRA</sequence>
<evidence type="ECO:0000313" key="6">
    <source>
        <dbReference type="EMBL" id="UVC15049.1"/>
    </source>
</evidence>
<evidence type="ECO:0000313" key="7">
    <source>
        <dbReference type="Proteomes" id="UP001058098"/>
    </source>
</evidence>
<keyword evidence="7" id="KW-1185">Reference proteome</keyword>
<evidence type="ECO:0000259" key="5">
    <source>
        <dbReference type="PROSITE" id="PS50977"/>
    </source>
</evidence>
<evidence type="ECO:0000256" key="1">
    <source>
        <dbReference type="ARBA" id="ARBA00023015"/>
    </source>
</evidence>
<dbReference type="PANTHER" id="PTHR47506:SF6">
    <property type="entry name" value="HTH-TYPE TRANSCRIPTIONAL REPRESSOR NEMR"/>
    <property type="match status" value="1"/>
</dbReference>
<evidence type="ECO:0000256" key="4">
    <source>
        <dbReference type="PROSITE-ProRule" id="PRU00335"/>
    </source>
</evidence>
<feature type="domain" description="HTH tetR-type" evidence="5">
    <location>
        <begin position="21"/>
        <end position="81"/>
    </location>
</feature>
<keyword evidence="1" id="KW-0805">Transcription regulation</keyword>
<dbReference type="RefSeq" id="WP_258119620.1">
    <property type="nucleotide sequence ID" value="NZ_CP062229.1"/>
</dbReference>